<evidence type="ECO:0000313" key="5">
    <source>
        <dbReference type="Proteomes" id="UP000699975"/>
    </source>
</evidence>
<evidence type="ECO:0000256" key="1">
    <source>
        <dbReference type="ARBA" id="ARBA00022553"/>
    </source>
</evidence>
<dbReference type="SMART" id="SM00448">
    <property type="entry name" value="REC"/>
    <property type="match status" value="1"/>
</dbReference>
<dbReference type="PROSITE" id="PS50110">
    <property type="entry name" value="RESPONSE_REGULATORY"/>
    <property type="match status" value="1"/>
</dbReference>
<proteinExistence type="predicted"/>
<comment type="caution">
    <text evidence="4">The sequence shown here is derived from an EMBL/GenBank/DDBJ whole genome shotgun (WGS) entry which is preliminary data.</text>
</comment>
<dbReference type="PANTHER" id="PTHR44591">
    <property type="entry name" value="STRESS RESPONSE REGULATOR PROTEIN 1"/>
    <property type="match status" value="1"/>
</dbReference>
<accession>A0ABS6SQR1</accession>
<reference evidence="4 5" key="1">
    <citation type="submission" date="2021-04" db="EMBL/GenBank/DDBJ databases">
        <authorList>
            <person name="Pira H."/>
            <person name="Risdian C."/>
            <person name="Wink J."/>
        </authorList>
    </citation>
    <scope>NUCLEOTIDE SEQUENCE [LARGE SCALE GENOMIC DNA]</scope>
    <source>
        <strain evidence="4 5">WH131</strain>
    </source>
</reference>
<evidence type="ECO:0000256" key="2">
    <source>
        <dbReference type="PROSITE-ProRule" id="PRU00169"/>
    </source>
</evidence>
<dbReference type="Pfam" id="PF00072">
    <property type="entry name" value="Response_reg"/>
    <property type="match status" value="1"/>
</dbReference>
<dbReference type="PANTHER" id="PTHR44591:SF3">
    <property type="entry name" value="RESPONSE REGULATORY DOMAIN-CONTAINING PROTEIN"/>
    <property type="match status" value="1"/>
</dbReference>
<dbReference type="RefSeq" id="WP_218317967.1">
    <property type="nucleotide sequence ID" value="NZ_JAGSPB010000003.1"/>
</dbReference>
<feature type="modified residue" description="4-aspartylphosphate" evidence="2">
    <location>
        <position position="52"/>
    </location>
</feature>
<protein>
    <submittedName>
        <fullName evidence="4">Response regulator</fullName>
    </submittedName>
</protein>
<name>A0ABS6SQR1_9SPHN</name>
<organism evidence="4 5">
    <name type="scientific">Erythrobacter ani</name>
    <dbReference type="NCBI Taxonomy" id="2827235"/>
    <lineage>
        <taxon>Bacteria</taxon>
        <taxon>Pseudomonadati</taxon>
        <taxon>Pseudomonadota</taxon>
        <taxon>Alphaproteobacteria</taxon>
        <taxon>Sphingomonadales</taxon>
        <taxon>Erythrobacteraceae</taxon>
        <taxon>Erythrobacter/Porphyrobacter group</taxon>
        <taxon>Erythrobacter</taxon>
    </lineage>
</organism>
<evidence type="ECO:0000313" key="4">
    <source>
        <dbReference type="EMBL" id="MBV7267350.1"/>
    </source>
</evidence>
<keyword evidence="1 2" id="KW-0597">Phosphoprotein</keyword>
<dbReference type="Proteomes" id="UP000699975">
    <property type="component" value="Unassembled WGS sequence"/>
</dbReference>
<sequence length="152" mass="17074">MAYVLIADDDELIAEMACDLLIDAGHACGWVTSGEEAWELMAKRRPDVLLLDQDMPGISGVSLLRKLRGSAIFYDLPVIMFTAMSGEADENRAIYAGAQDYLRKPFSPSDLVDRINKVLAKRGEFRHLDLKTRVAREAGFLDETSPLERRWV</sequence>
<dbReference type="EMBL" id="JAGSPB010000003">
    <property type="protein sequence ID" value="MBV7267350.1"/>
    <property type="molecule type" value="Genomic_DNA"/>
</dbReference>
<keyword evidence="5" id="KW-1185">Reference proteome</keyword>
<dbReference type="InterPro" id="IPR050595">
    <property type="entry name" value="Bact_response_regulator"/>
</dbReference>
<gene>
    <name evidence="4" type="ORF">KCG45_14280</name>
</gene>
<evidence type="ECO:0000259" key="3">
    <source>
        <dbReference type="PROSITE" id="PS50110"/>
    </source>
</evidence>
<feature type="domain" description="Response regulatory" evidence="3">
    <location>
        <begin position="3"/>
        <end position="119"/>
    </location>
</feature>
<dbReference type="InterPro" id="IPR001789">
    <property type="entry name" value="Sig_transdc_resp-reg_receiver"/>
</dbReference>